<proteinExistence type="predicted"/>
<comment type="caution">
    <text evidence="1">The sequence shown here is derived from an EMBL/GenBank/DDBJ whole genome shotgun (WGS) entry which is preliminary data.</text>
</comment>
<name>A0AB34L2X8_9PEZI</name>
<organism evidence="1 2">
    <name type="scientific">Cladosporium halotolerans</name>
    <dbReference type="NCBI Taxonomy" id="1052096"/>
    <lineage>
        <taxon>Eukaryota</taxon>
        <taxon>Fungi</taxon>
        <taxon>Dikarya</taxon>
        <taxon>Ascomycota</taxon>
        <taxon>Pezizomycotina</taxon>
        <taxon>Dothideomycetes</taxon>
        <taxon>Dothideomycetidae</taxon>
        <taxon>Cladosporiales</taxon>
        <taxon>Cladosporiaceae</taxon>
        <taxon>Cladosporium</taxon>
    </lineage>
</organism>
<dbReference type="RefSeq" id="XP_069233315.1">
    <property type="nucleotide sequence ID" value="XM_069369760.1"/>
</dbReference>
<accession>A0AB34L2X8</accession>
<sequence>MPANESRQTTPKVTTSDGFPLMELPYDVRHNIIEHMIDEQTIRPFMIPYATPIGLPNAARAGDRLLRRECILITLKLTTLEVQTGARNLILQRWLASISFEGVETSYKTAFDAIRSLKFTRFSLFPIAQVTYDDIVLCQKSKHLRKLTINFHPDALIVSHLGPVLNYAPAFRQDSHLAGLLELSNLEELRIETSGPEARMREIRELAAWFEEEFEKRARKVSVTVHRP</sequence>
<gene>
    <name evidence="1" type="ORF">WHR41_01154</name>
</gene>
<keyword evidence="2" id="KW-1185">Reference proteome</keyword>
<dbReference type="EMBL" id="JAAQHG020000003">
    <property type="protein sequence ID" value="KAL1590210.1"/>
    <property type="molecule type" value="Genomic_DNA"/>
</dbReference>
<evidence type="ECO:0000313" key="1">
    <source>
        <dbReference type="EMBL" id="KAL1590210.1"/>
    </source>
</evidence>
<dbReference type="AlphaFoldDB" id="A0AB34L2X8"/>
<dbReference type="GeneID" id="96002598"/>
<reference evidence="1 2" key="1">
    <citation type="journal article" date="2020" name="Microbiol. Resour. Announc.">
        <title>Draft Genome Sequence of a Cladosporium Species Isolated from the Mesophotic Ascidian Didemnum maculosum.</title>
        <authorList>
            <person name="Gioti A."/>
            <person name="Siaperas R."/>
            <person name="Nikolaivits E."/>
            <person name="Le Goff G."/>
            <person name="Ouazzani J."/>
            <person name="Kotoulas G."/>
            <person name="Topakas E."/>
        </authorList>
    </citation>
    <scope>NUCLEOTIDE SEQUENCE [LARGE SCALE GENOMIC DNA]</scope>
    <source>
        <strain evidence="1 2">TM138-S3</strain>
    </source>
</reference>
<dbReference type="Proteomes" id="UP000803884">
    <property type="component" value="Unassembled WGS sequence"/>
</dbReference>
<evidence type="ECO:0000313" key="2">
    <source>
        <dbReference type="Proteomes" id="UP000803884"/>
    </source>
</evidence>
<protein>
    <submittedName>
        <fullName evidence="1">Uncharacterized protein</fullName>
    </submittedName>
</protein>